<organism evidence="1 2">
    <name type="scientific">Senna tora</name>
    <dbReference type="NCBI Taxonomy" id="362788"/>
    <lineage>
        <taxon>Eukaryota</taxon>
        <taxon>Viridiplantae</taxon>
        <taxon>Streptophyta</taxon>
        <taxon>Embryophyta</taxon>
        <taxon>Tracheophyta</taxon>
        <taxon>Spermatophyta</taxon>
        <taxon>Magnoliopsida</taxon>
        <taxon>eudicotyledons</taxon>
        <taxon>Gunneridae</taxon>
        <taxon>Pentapetalae</taxon>
        <taxon>rosids</taxon>
        <taxon>fabids</taxon>
        <taxon>Fabales</taxon>
        <taxon>Fabaceae</taxon>
        <taxon>Caesalpinioideae</taxon>
        <taxon>Cassia clade</taxon>
        <taxon>Senna</taxon>
    </lineage>
</organism>
<evidence type="ECO:0000313" key="2">
    <source>
        <dbReference type="Proteomes" id="UP000634136"/>
    </source>
</evidence>
<keyword evidence="2" id="KW-1185">Reference proteome</keyword>
<accession>A0A834WFU6</accession>
<sequence length="277" mass="31002">MTEDVFHSSLIPPQSDHFSLGPPVSNLATSDLRFLVVNPRACDTASPFSPELFKVEEKWDRTLAHGTYKYREIGSPCRSPEVVAITQLNAMNSSPIALEFQSFASNKLYISLPLTMQLFLLAFHFLISLVDLVVKVTKGAFALLLLHSPTSKDKTAPPTFPILGLARLNLLGSTFLAPLILCALNFDLSGRIHIPLCIHWYPWVEIEIHRISSAWSILVPIPGVQTSNIRCSSIWLEPKSPSPRNEVGIFDLQICLPENWIRVYRAAILSTQEEDLR</sequence>
<reference evidence="1" key="1">
    <citation type="submission" date="2020-09" db="EMBL/GenBank/DDBJ databases">
        <title>Genome-Enabled Discovery of Anthraquinone Biosynthesis in Senna tora.</title>
        <authorList>
            <person name="Kang S.-H."/>
            <person name="Pandey R.P."/>
            <person name="Lee C.-M."/>
            <person name="Sim J.-S."/>
            <person name="Jeong J.-T."/>
            <person name="Choi B.-S."/>
            <person name="Jung M."/>
            <person name="Ginzburg D."/>
            <person name="Zhao K."/>
            <person name="Won S.Y."/>
            <person name="Oh T.-J."/>
            <person name="Yu Y."/>
            <person name="Kim N.-H."/>
            <person name="Lee O.R."/>
            <person name="Lee T.-H."/>
            <person name="Bashyal P."/>
            <person name="Kim T.-S."/>
            <person name="Lee W.-H."/>
            <person name="Kawkins C."/>
            <person name="Kim C.-K."/>
            <person name="Kim J.S."/>
            <person name="Ahn B.O."/>
            <person name="Rhee S.Y."/>
            <person name="Sohng J.K."/>
        </authorList>
    </citation>
    <scope>NUCLEOTIDE SEQUENCE</scope>
    <source>
        <tissue evidence="1">Leaf</tissue>
    </source>
</reference>
<comment type="caution">
    <text evidence="1">The sequence shown here is derived from an EMBL/GenBank/DDBJ whole genome shotgun (WGS) entry which is preliminary data.</text>
</comment>
<protein>
    <submittedName>
        <fullName evidence="1">Uncharacterized protein</fullName>
    </submittedName>
</protein>
<name>A0A834WFU6_9FABA</name>
<dbReference type="Proteomes" id="UP000634136">
    <property type="component" value="Unassembled WGS sequence"/>
</dbReference>
<gene>
    <name evidence="1" type="ORF">G2W53_027205</name>
</gene>
<dbReference type="AlphaFoldDB" id="A0A834WFU6"/>
<proteinExistence type="predicted"/>
<evidence type="ECO:0000313" key="1">
    <source>
        <dbReference type="EMBL" id="KAF7821750.1"/>
    </source>
</evidence>
<dbReference type="EMBL" id="JAAIUW010000008">
    <property type="protein sequence ID" value="KAF7821750.1"/>
    <property type="molecule type" value="Genomic_DNA"/>
</dbReference>